<dbReference type="RefSeq" id="WP_260698086.1">
    <property type="nucleotide sequence ID" value="NZ_JACHEB010000003.1"/>
</dbReference>
<dbReference type="PROSITE" id="PS51257">
    <property type="entry name" value="PROKAR_LIPOPROTEIN"/>
    <property type="match status" value="1"/>
</dbReference>
<evidence type="ECO:0000313" key="1">
    <source>
        <dbReference type="EMBL" id="MBB5327831.1"/>
    </source>
</evidence>
<sequence length="256" mass="27885">MRFATIALGLTALLGCFLVATLSGEPIAVRYGQGSSHGFLALKTLDGMTIATGESTQVVSRGKVTSRLIFRFKDGSVDDDTTVFTQQGVFRLISDHHIQHGPSFPKPIDFFIDMASGDLTFKAEDGTVSKEHMDLPPDVSNGLPPNLLLNILPTTPETKVAYIAPGKKARLIHLSIRPMGTLPFRVGAFRRKATDFTLHVELGGVAGVVAPMIGKQPSDYHIWLQNGDPPAFVREEGPLYEGGPIWRMEQISPSFR</sequence>
<evidence type="ECO:0000313" key="2">
    <source>
        <dbReference type="Proteomes" id="UP000535182"/>
    </source>
</evidence>
<proteinExistence type="predicted"/>
<name>A0A9X0U2X8_9BACT</name>
<gene>
    <name evidence="1" type="ORF">HDF14_001437</name>
</gene>
<keyword evidence="2" id="KW-1185">Reference proteome</keyword>
<dbReference type="Proteomes" id="UP000535182">
    <property type="component" value="Unassembled WGS sequence"/>
</dbReference>
<accession>A0A9X0U2X8</accession>
<comment type="caution">
    <text evidence="1">The sequence shown here is derived from an EMBL/GenBank/DDBJ whole genome shotgun (WGS) entry which is preliminary data.</text>
</comment>
<evidence type="ECO:0008006" key="3">
    <source>
        <dbReference type="Google" id="ProtNLM"/>
    </source>
</evidence>
<dbReference type="AlphaFoldDB" id="A0A9X0U2X8"/>
<reference evidence="1 2" key="1">
    <citation type="submission" date="2020-08" db="EMBL/GenBank/DDBJ databases">
        <title>Genomic Encyclopedia of Type Strains, Phase IV (KMG-V): Genome sequencing to study the core and pangenomes of soil and plant-associated prokaryotes.</title>
        <authorList>
            <person name="Whitman W."/>
        </authorList>
    </citation>
    <scope>NUCLEOTIDE SEQUENCE [LARGE SCALE GENOMIC DNA]</scope>
    <source>
        <strain evidence="1 2">X5P2</strain>
    </source>
</reference>
<protein>
    <recommendedName>
        <fullName evidence="3">DUF3108 domain-containing protein</fullName>
    </recommendedName>
</protein>
<organism evidence="1 2">
    <name type="scientific">Tunturiibacter gelidiferens</name>
    <dbReference type="NCBI Taxonomy" id="3069689"/>
    <lineage>
        <taxon>Bacteria</taxon>
        <taxon>Pseudomonadati</taxon>
        <taxon>Acidobacteriota</taxon>
        <taxon>Terriglobia</taxon>
        <taxon>Terriglobales</taxon>
        <taxon>Acidobacteriaceae</taxon>
        <taxon>Tunturiibacter</taxon>
    </lineage>
</organism>
<dbReference type="EMBL" id="JACHEB010000003">
    <property type="protein sequence ID" value="MBB5327831.1"/>
    <property type="molecule type" value="Genomic_DNA"/>
</dbReference>